<protein>
    <submittedName>
        <fullName evidence="2">Uncharacterized protein</fullName>
    </submittedName>
</protein>
<dbReference type="EMBL" id="JAXUIA010000006">
    <property type="protein sequence ID" value="MEA0976863.1"/>
    <property type="molecule type" value="Genomic_DNA"/>
</dbReference>
<evidence type="ECO:0000313" key="2">
    <source>
        <dbReference type="EMBL" id="WDV05767.1"/>
    </source>
</evidence>
<evidence type="ECO:0000313" key="3">
    <source>
        <dbReference type="Proteomes" id="UP001219585"/>
    </source>
</evidence>
<dbReference type="Proteomes" id="UP001289615">
    <property type="component" value="Unassembled WGS sequence"/>
</dbReference>
<accession>A0AAJ5RJH8</accession>
<reference evidence="2" key="1">
    <citation type="submission" date="2022-11" db="EMBL/GenBank/DDBJ databases">
        <title>Lysinibacillus irui.</title>
        <authorList>
            <person name="Akintayo S.O."/>
        </authorList>
    </citation>
    <scope>NUCLEOTIDE SEQUENCE</scope>
    <source>
        <strain evidence="2">IRB4-01</strain>
    </source>
</reference>
<sequence>MDKVAIDDFQHSHQKLQQERLIHRKEAYLEVLEKTKAYGEIIMFDSIKGNKRGV</sequence>
<dbReference type="KEGG" id="liu:OU989_15860"/>
<dbReference type="EMBL" id="CP113527">
    <property type="protein sequence ID" value="WDV05767.1"/>
    <property type="molecule type" value="Genomic_DNA"/>
</dbReference>
<keyword evidence="4" id="KW-1185">Reference proteome</keyword>
<name>A0AAJ5RJH8_9BACI</name>
<dbReference type="Proteomes" id="UP001219585">
    <property type="component" value="Chromosome"/>
</dbReference>
<organism evidence="2 3">
    <name type="scientific">Lysinibacillus irui</name>
    <dbReference type="NCBI Taxonomy" id="2998077"/>
    <lineage>
        <taxon>Bacteria</taxon>
        <taxon>Bacillati</taxon>
        <taxon>Bacillota</taxon>
        <taxon>Bacilli</taxon>
        <taxon>Bacillales</taxon>
        <taxon>Bacillaceae</taxon>
        <taxon>Lysinibacillus</taxon>
    </lineage>
</organism>
<gene>
    <name evidence="2" type="ORF">OU989_15860</name>
    <name evidence="1" type="ORF">U6C28_11200</name>
</gene>
<dbReference type="AlphaFoldDB" id="A0AAJ5RJH8"/>
<reference evidence="1 4" key="2">
    <citation type="submission" date="2023-12" db="EMBL/GenBank/DDBJ databases">
        <title>Genome comparison identifies genes involved in endophytic behavior of Lysinibacillus irui and provides insights into its role as a plant-growth promoting bacterium.</title>
        <authorList>
            <person name="Hilario S."/>
            <person name="Matos I."/>
            <person name="Goncalves M.F.M."/>
            <person name="Pardo C.A."/>
            <person name="Santos M.J."/>
        </authorList>
    </citation>
    <scope>NUCLEOTIDE SEQUENCE [LARGE SCALE GENOMIC DNA]</scope>
    <source>
        <strain evidence="1 4">B3</strain>
    </source>
</reference>
<proteinExistence type="predicted"/>
<dbReference type="RefSeq" id="WP_274793973.1">
    <property type="nucleotide sequence ID" value="NZ_CP113527.1"/>
</dbReference>
<evidence type="ECO:0000313" key="4">
    <source>
        <dbReference type="Proteomes" id="UP001289615"/>
    </source>
</evidence>
<evidence type="ECO:0000313" key="1">
    <source>
        <dbReference type="EMBL" id="MEA0976863.1"/>
    </source>
</evidence>